<protein>
    <submittedName>
        <fullName evidence="1">Uncharacterized protein</fullName>
    </submittedName>
</protein>
<proteinExistence type="predicted"/>
<keyword evidence="2" id="KW-1185">Reference proteome</keyword>
<dbReference type="AlphaFoldDB" id="A0ABD8A5V2"/>
<dbReference type="Proteomes" id="UP001626603">
    <property type="component" value="Chromosome"/>
</dbReference>
<accession>A0ABD8A5V2</accession>
<evidence type="ECO:0000313" key="1">
    <source>
        <dbReference type="EMBL" id="WOX54939.1"/>
    </source>
</evidence>
<organism evidence="1 2">
    <name type="scientific">Methanoculleus palmolei</name>
    <dbReference type="NCBI Taxonomy" id="72612"/>
    <lineage>
        <taxon>Archaea</taxon>
        <taxon>Methanobacteriati</taxon>
        <taxon>Methanobacteriota</taxon>
        <taxon>Stenosarchaea group</taxon>
        <taxon>Methanomicrobia</taxon>
        <taxon>Methanomicrobiales</taxon>
        <taxon>Methanomicrobiaceae</taxon>
        <taxon>Methanoculleus</taxon>
    </lineage>
</organism>
<sequence length="532" mass="59208">MGEGVTVPVITSIQPAYDCIVDTIESFFDRLFEIVIDVASTVTVWVNDIVAFAVSTYETFVSWLFDSATTVVEMGVNIIRIVVANTAGSTEGIIHAVITETPVTSAPEITSTIPPEQSISNVLGGTDIRTFRATVDQPATVIFSVDGWEKRRFNAVTSATWECNFSGYSAGIHGVVVTASNSNGSDSFTWSWEILEKPVITFVTPSAENVSNYDTDGKRIFSASVNIPCLLELYLNDRLLEKSPSEDTAISQEFKLVSFGIHTVKVMAKKSGVEVERSWNWNVTEYSDPDIIYCESQYYSGLRSLRAGNVPITIERYLNFYSNSEIRYQKAQLPDGSWIYLFALSNVGLVVDNDLQLPPIVIDAELFQDDIYLGGFTGIELSINETFGNDNFVLFSSIDRFCVGISPLKGGNLENYYKERADLENLVRLVSFLPYVGTFTNLAAIMSPKNYLSEIESINYSFGYEATMESDGILPTGGRSPYVENQFRWVVWVQPECCVKFRVTMKLIETYVESFETSQDIQITAGENPVVL</sequence>
<reference evidence="1 2" key="1">
    <citation type="submission" date="2023-10" db="EMBL/GenBank/DDBJ databases">
        <title>The complete genome sequence of Methanoculleus palmolei DSM 4273.</title>
        <authorList>
            <person name="Lai S.-J."/>
            <person name="You Y.-T."/>
            <person name="Chen S.-C."/>
        </authorList>
    </citation>
    <scope>NUCLEOTIDE SEQUENCE [LARGE SCALE GENOMIC DNA]</scope>
    <source>
        <strain evidence="1 2">DSM 4273</strain>
    </source>
</reference>
<gene>
    <name evidence="1" type="ORF">R6Y95_05550</name>
</gene>
<dbReference type="EMBL" id="CP137641">
    <property type="protein sequence ID" value="WOX54939.1"/>
    <property type="molecule type" value="Genomic_DNA"/>
</dbReference>
<evidence type="ECO:0000313" key="2">
    <source>
        <dbReference type="Proteomes" id="UP001626603"/>
    </source>
</evidence>
<name>A0ABD8A5V2_9EURY</name>